<feature type="chain" id="PRO_5022689541" evidence="1">
    <location>
        <begin position="21"/>
        <end position="348"/>
    </location>
</feature>
<dbReference type="AlphaFoldDB" id="A0A5C4RWT6"/>
<evidence type="ECO:0000313" key="3">
    <source>
        <dbReference type="Proteomes" id="UP000305760"/>
    </source>
</evidence>
<accession>A0A5C4RWT6</accession>
<dbReference type="Proteomes" id="UP000305760">
    <property type="component" value="Unassembled WGS sequence"/>
</dbReference>
<dbReference type="RefSeq" id="WP_139446896.1">
    <property type="nucleotide sequence ID" value="NZ_SMDR01000001.1"/>
</dbReference>
<dbReference type="InterPro" id="IPR018707">
    <property type="entry name" value="LpxR"/>
</dbReference>
<gene>
    <name evidence="2" type="ORF">E1B00_06730</name>
</gene>
<comment type="caution">
    <text evidence="2">The sequence shown here is derived from an EMBL/GenBank/DDBJ whole genome shotgun (WGS) entry which is preliminary data.</text>
</comment>
<evidence type="ECO:0000256" key="1">
    <source>
        <dbReference type="SAM" id="SignalP"/>
    </source>
</evidence>
<dbReference type="Pfam" id="PF09982">
    <property type="entry name" value="LpxR"/>
    <property type="match status" value="1"/>
</dbReference>
<dbReference type="EMBL" id="SMDR01000001">
    <property type="protein sequence ID" value="TNJ35445.1"/>
    <property type="molecule type" value="Genomic_DNA"/>
</dbReference>
<feature type="signal peptide" evidence="1">
    <location>
        <begin position="1"/>
        <end position="20"/>
    </location>
</feature>
<reference evidence="2 3" key="1">
    <citation type="submission" date="2019-03" db="EMBL/GenBank/DDBJ databases">
        <title>Arenimonas daejeonensis sp. nov., isolated from compost.</title>
        <authorList>
            <person name="Jeon C.O."/>
        </authorList>
    </citation>
    <scope>NUCLEOTIDE SEQUENCE [LARGE SCALE GENOMIC DNA]</scope>
    <source>
        <strain evidence="2 3">R29</strain>
    </source>
</reference>
<proteinExistence type="predicted"/>
<keyword evidence="1" id="KW-0732">Signal</keyword>
<organism evidence="2 3">
    <name type="scientific">Arenimonas terrae</name>
    <dbReference type="NCBI Taxonomy" id="2546226"/>
    <lineage>
        <taxon>Bacteria</taxon>
        <taxon>Pseudomonadati</taxon>
        <taxon>Pseudomonadota</taxon>
        <taxon>Gammaproteobacteria</taxon>
        <taxon>Lysobacterales</taxon>
        <taxon>Lysobacteraceae</taxon>
        <taxon>Arenimonas</taxon>
    </lineage>
</organism>
<evidence type="ECO:0000313" key="2">
    <source>
        <dbReference type="EMBL" id="TNJ35445.1"/>
    </source>
</evidence>
<protein>
    <submittedName>
        <fullName evidence="2">Lipid A deacylase LpxR family protein</fullName>
    </submittedName>
</protein>
<keyword evidence="3" id="KW-1185">Reference proteome</keyword>
<dbReference type="OrthoDB" id="9776275at2"/>
<dbReference type="InterPro" id="IPR037107">
    <property type="entry name" value="Put_OMP_sf"/>
</dbReference>
<dbReference type="Gene3D" id="2.40.128.140">
    <property type="entry name" value="Outer membrane protein"/>
    <property type="match status" value="1"/>
</dbReference>
<sequence>MIRALLTLAIASTLPLTAHADTGCRGDGLQSNPATLLVRTDNDVYGRANQDQGYTAGAVITWVSPDLDSPTDDSCLPAALRWLDRGFGWLQPDGIEQRNLVLGYTHALYTPTDGTRADLIVDDRPYAGVLMLGAGWNGRRGDRLSSTHLRLGMTGPSAQGEAAQDGVHRLFGRKRFRGWDNQLRDEVLVQVQHERLRRWHRRDYGDAMAWDLIGHAGGAVGNLATFANTGVELRWGKHLPDDFGTDPLRPAGDNSAPGPAADLGDAWGWHFFVGLDARWVFHDITLDGNSWKDSHSVDKREAIADLSLGVAITRGPWKIAGSHVRRSREFVGQQARPVFGTITISRSF</sequence>
<name>A0A5C4RWT6_9GAMM</name>